<keyword evidence="2 4" id="KW-0863">Zinc-finger</keyword>
<feature type="domain" description="ZZ-type" evidence="7">
    <location>
        <begin position="79"/>
        <end position="131"/>
    </location>
</feature>
<dbReference type="InterPro" id="IPR000433">
    <property type="entry name" value="Znf_ZZ"/>
</dbReference>
<evidence type="ECO:0000256" key="2">
    <source>
        <dbReference type="ARBA" id="ARBA00022771"/>
    </source>
</evidence>
<dbReference type="Gene3D" id="3.30.60.90">
    <property type="match status" value="3"/>
</dbReference>
<evidence type="ECO:0000313" key="8">
    <source>
        <dbReference type="EMBL" id="JAP67268.1"/>
    </source>
</evidence>
<evidence type="ECO:0000256" key="4">
    <source>
        <dbReference type="PROSITE-ProRule" id="PRU00228"/>
    </source>
</evidence>
<dbReference type="CDD" id="cd16520">
    <property type="entry name" value="RING-HC_MIBs-like"/>
    <property type="match status" value="1"/>
</dbReference>
<dbReference type="GO" id="GO:0008270">
    <property type="term" value="F:zinc ion binding"/>
    <property type="evidence" value="ECO:0007669"/>
    <property type="project" value="UniProtKB-KW"/>
</dbReference>
<keyword evidence="1" id="KW-0479">Metal-binding</keyword>
<dbReference type="InterPro" id="IPR013083">
    <property type="entry name" value="Znf_RING/FYVE/PHD"/>
</dbReference>
<dbReference type="SMART" id="SM00291">
    <property type="entry name" value="ZnF_ZZ"/>
    <property type="match status" value="3"/>
</dbReference>
<name>A0A131XMA0_9ACAR</name>
<accession>A0A131XMA0</accession>
<evidence type="ECO:0000259" key="6">
    <source>
        <dbReference type="PROSITE" id="PS50089"/>
    </source>
</evidence>
<dbReference type="EMBL" id="GEFH01001313">
    <property type="protein sequence ID" value="JAP67268.1"/>
    <property type="molecule type" value="mRNA"/>
</dbReference>
<dbReference type="Gene3D" id="3.30.40.10">
    <property type="entry name" value="Zinc/RING finger domain, C3HC4 (zinc finger)"/>
    <property type="match status" value="1"/>
</dbReference>
<organism evidence="8">
    <name type="scientific">Hyalomma excavatum</name>
    <dbReference type="NCBI Taxonomy" id="257692"/>
    <lineage>
        <taxon>Eukaryota</taxon>
        <taxon>Metazoa</taxon>
        <taxon>Ecdysozoa</taxon>
        <taxon>Arthropoda</taxon>
        <taxon>Chelicerata</taxon>
        <taxon>Arachnida</taxon>
        <taxon>Acari</taxon>
        <taxon>Parasitiformes</taxon>
        <taxon>Ixodida</taxon>
        <taxon>Ixodoidea</taxon>
        <taxon>Ixodidae</taxon>
        <taxon>Hyalomminae</taxon>
        <taxon>Hyalomma</taxon>
    </lineage>
</organism>
<dbReference type="PANTHER" id="PTHR24202:SF4">
    <property type="entry name" value="E3 UBIQUITIN-PROTEIN LIGASE MIB2-RELATED"/>
    <property type="match status" value="1"/>
</dbReference>
<dbReference type="PANTHER" id="PTHR24202">
    <property type="entry name" value="E3 UBIQUITIN-PROTEIN LIGASE MIB2"/>
    <property type="match status" value="1"/>
</dbReference>
<dbReference type="AlphaFoldDB" id="A0A131XMA0"/>
<dbReference type="InterPro" id="IPR001841">
    <property type="entry name" value="Znf_RING"/>
</dbReference>
<feature type="domain" description="ZZ-type" evidence="7">
    <location>
        <begin position="157"/>
        <end position="209"/>
    </location>
</feature>
<evidence type="ECO:0000256" key="5">
    <source>
        <dbReference type="SAM" id="MobiDB-lite"/>
    </source>
</evidence>
<reference evidence="8" key="1">
    <citation type="journal article" date="2017" name="Ticks Tick Borne Dis.">
        <title>An insight into the sialome of Hyalomma excavatum.</title>
        <authorList>
            <person name="Ribeiro J.M."/>
            <person name="Slovak M."/>
            <person name="Francischetti I.M."/>
        </authorList>
    </citation>
    <scope>NUCLEOTIDE SEQUENCE</scope>
    <source>
        <strain evidence="8">Samish</strain>
        <tissue evidence="8">Salivary glands</tissue>
    </source>
</reference>
<evidence type="ECO:0000256" key="1">
    <source>
        <dbReference type="ARBA" id="ARBA00022723"/>
    </source>
</evidence>
<dbReference type="SUPFAM" id="SSF57850">
    <property type="entry name" value="RING/U-box"/>
    <property type="match status" value="4"/>
</dbReference>
<dbReference type="InterPro" id="IPR043145">
    <property type="entry name" value="Znf_ZZ_sf"/>
</dbReference>
<proteinExistence type="evidence at transcript level"/>
<evidence type="ECO:0000256" key="3">
    <source>
        <dbReference type="ARBA" id="ARBA00022833"/>
    </source>
</evidence>
<evidence type="ECO:0000259" key="7">
    <source>
        <dbReference type="PROSITE" id="PS50135"/>
    </source>
</evidence>
<dbReference type="PROSITE" id="PS01357">
    <property type="entry name" value="ZF_ZZ_1"/>
    <property type="match status" value="3"/>
</dbReference>
<protein>
    <submittedName>
        <fullName evidence="8">Putative e3 ubiquitin-protein ligase mind-bomb-like isoform x1</fullName>
    </submittedName>
</protein>
<keyword evidence="3" id="KW-0862">Zinc</keyword>
<dbReference type="GO" id="GO:0016567">
    <property type="term" value="P:protein ubiquitination"/>
    <property type="evidence" value="ECO:0007669"/>
    <property type="project" value="TreeGrafter"/>
</dbReference>
<dbReference type="GO" id="GO:0005737">
    <property type="term" value="C:cytoplasm"/>
    <property type="evidence" value="ECO:0007669"/>
    <property type="project" value="TreeGrafter"/>
</dbReference>
<dbReference type="Pfam" id="PF13920">
    <property type="entry name" value="zf-C3HC4_3"/>
    <property type="match status" value="1"/>
</dbReference>
<dbReference type="SMART" id="SM00184">
    <property type="entry name" value="RING"/>
    <property type="match status" value="1"/>
</dbReference>
<feature type="region of interest" description="Disordered" evidence="5">
    <location>
        <begin position="232"/>
        <end position="255"/>
    </location>
</feature>
<feature type="domain" description="RING-type" evidence="6">
    <location>
        <begin position="272"/>
        <end position="305"/>
    </location>
</feature>
<feature type="domain" description="ZZ-type" evidence="7">
    <location>
        <begin position="1"/>
        <end position="53"/>
    </location>
</feature>
<sequence>HKGTNCDGCDERGIIGTRWKCELCYDFDLCTTCYASGKHEQEHSFLRVNRPGETAINVNPRKRSNRLAVNHLPRGGVRFHGISCNACGKAEITGTRWKCGVCANYNMCSRCYLSNKHDSEHSFFRFDRPRGRGMKVSAKQASPELDATGIAQEDVQFKGITCDVCGERDIIGTRWKCVMCHDYDLCTTCYAGGKHELSHAFLRFEVPGGRGLSVPPRQQPIRRTQPECTVVEDKVDKEEESRKEEAPSPDGDHPAQAELETKLRELEITVQCVICMERRRDVAFLCGHSACSECASSLTTCHMCRVPITRRITLY</sequence>
<feature type="non-terminal residue" evidence="8">
    <location>
        <position position="1"/>
    </location>
</feature>
<dbReference type="Pfam" id="PF00569">
    <property type="entry name" value="ZZ"/>
    <property type="match status" value="3"/>
</dbReference>
<dbReference type="PROSITE" id="PS50135">
    <property type="entry name" value="ZF_ZZ_2"/>
    <property type="match status" value="3"/>
</dbReference>
<dbReference type="PROSITE" id="PS50089">
    <property type="entry name" value="ZF_RING_2"/>
    <property type="match status" value="1"/>
</dbReference>